<dbReference type="RefSeq" id="WP_089939097.1">
    <property type="nucleotide sequence ID" value="NZ_CAKOEX010000006.1"/>
</dbReference>
<dbReference type="Pfam" id="PF12161">
    <property type="entry name" value="HsdM_N"/>
    <property type="match status" value="1"/>
</dbReference>
<comment type="caution">
    <text evidence="11">The sequence shown here is derived from an EMBL/GenBank/DDBJ whole genome shotgun (WGS) entry which is preliminary data.</text>
</comment>
<dbReference type="InterPro" id="IPR038333">
    <property type="entry name" value="T1MK-like_N_sf"/>
</dbReference>
<keyword evidence="3" id="KW-0489">Methyltransferase</keyword>
<evidence type="ECO:0000313" key="12">
    <source>
        <dbReference type="Proteomes" id="UP000245433"/>
    </source>
</evidence>
<dbReference type="Proteomes" id="UP000245433">
    <property type="component" value="Unassembled WGS sequence"/>
</dbReference>
<dbReference type="GO" id="GO:0008170">
    <property type="term" value="F:N-methyltransferase activity"/>
    <property type="evidence" value="ECO:0007669"/>
    <property type="project" value="InterPro"/>
</dbReference>
<name>A0A2U1D9H1_9LACO</name>
<dbReference type="GO" id="GO:0032259">
    <property type="term" value="P:methylation"/>
    <property type="evidence" value="ECO:0007669"/>
    <property type="project" value="UniProtKB-KW"/>
</dbReference>
<dbReference type="InterPro" id="IPR051537">
    <property type="entry name" value="DNA_Adenine_Mtase"/>
</dbReference>
<evidence type="ECO:0000259" key="9">
    <source>
        <dbReference type="Pfam" id="PF02384"/>
    </source>
</evidence>
<keyword evidence="8" id="KW-0175">Coiled coil</keyword>
<evidence type="ECO:0000259" key="10">
    <source>
        <dbReference type="Pfam" id="PF12161"/>
    </source>
</evidence>
<proteinExistence type="inferred from homology"/>
<accession>A0A2U1D9H1</accession>
<evidence type="ECO:0000256" key="2">
    <source>
        <dbReference type="ARBA" id="ARBA00011900"/>
    </source>
</evidence>
<evidence type="ECO:0000256" key="6">
    <source>
        <dbReference type="ARBA" id="ARBA00022747"/>
    </source>
</evidence>
<dbReference type="AlphaFoldDB" id="A0A2U1D9H1"/>
<dbReference type="Pfam" id="PF02384">
    <property type="entry name" value="N6_Mtase"/>
    <property type="match status" value="1"/>
</dbReference>
<feature type="domain" description="N6 adenine-specific DNA methyltransferase N-terminal" evidence="10">
    <location>
        <begin position="9"/>
        <end position="152"/>
    </location>
</feature>
<dbReference type="PANTHER" id="PTHR42933">
    <property type="entry name" value="SLR6095 PROTEIN"/>
    <property type="match status" value="1"/>
</dbReference>
<dbReference type="Gene3D" id="1.20.1260.30">
    <property type="match status" value="1"/>
</dbReference>
<organism evidence="11 12">
    <name type="scientific">Convivina intestini</name>
    <dbReference type="NCBI Taxonomy" id="1505726"/>
    <lineage>
        <taxon>Bacteria</taxon>
        <taxon>Bacillati</taxon>
        <taxon>Bacillota</taxon>
        <taxon>Bacilli</taxon>
        <taxon>Lactobacillales</taxon>
        <taxon>Lactobacillaceae</taxon>
        <taxon>Convivina</taxon>
    </lineage>
</organism>
<feature type="coiled-coil region" evidence="8">
    <location>
        <begin position="490"/>
        <end position="517"/>
    </location>
</feature>
<dbReference type="SUPFAM" id="SSF53335">
    <property type="entry name" value="S-adenosyl-L-methionine-dependent methyltransferases"/>
    <property type="match status" value="1"/>
</dbReference>
<dbReference type="InterPro" id="IPR003356">
    <property type="entry name" value="DNA_methylase_A-5"/>
</dbReference>
<dbReference type="EMBL" id="QEKT01000004">
    <property type="protein sequence ID" value="PVY84297.1"/>
    <property type="molecule type" value="Genomic_DNA"/>
</dbReference>
<sequence>MALKATEQAMIWKTLNDTRGKIEPAEYKNYIFGIMFYKFLSEKAQAWLNSIPGNQEWSDIWAQNPQRASQFMQSKIGYTIQPGEMFSDWESDINTGNFNISNISDSLAHFKQRISPDAKIEFEGIFDDMDLTSSRLGNNDQMRTATMIDMISLMSQIELKDDADVLGDLYEYLIGMFAANSGAKAGEFYTPHQVSDIMAQILTYGREDMKNYSLYDPAMGSGSLLLTTASYMKNDHIRGAIKYYGQELITTTFNLARMNLMMHGVEYNDINLRNADTLNADWPDGIVDGSDNPRMFDAVMANPPYSLKWNNKDREDDPRFRDGVAPASKADYAFLLHSLYHLKQDGRMAIVLPHGVLFRGAAEGKIRKNLLTNRNITAVIGLPEKIFTNTGIPTIIMVLEKNRENDDVLFIDASKGFEKQKNSNKLRPEDIEKIVSTFKNYKEAVATATTMGDVDKYAHVASMDEIKENDFNLNIPRYVDTFEEEAPVDAEQLFKDMQELNAEEEKLENDLKTMMADLTGTDEESQKYLEFLKGVLK</sequence>
<dbReference type="GO" id="GO:0003677">
    <property type="term" value="F:DNA binding"/>
    <property type="evidence" value="ECO:0007669"/>
    <property type="project" value="InterPro"/>
</dbReference>
<dbReference type="EC" id="2.1.1.72" evidence="2"/>
<comment type="similarity">
    <text evidence="1">Belongs to the N(4)/N(6)-methyltransferase family.</text>
</comment>
<evidence type="ECO:0000256" key="7">
    <source>
        <dbReference type="ARBA" id="ARBA00047942"/>
    </source>
</evidence>
<dbReference type="InterPro" id="IPR022749">
    <property type="entry name" value="D12N6_MeTrfase_N"/>
</dbReference>
<dbReference type="PRINTS" id="PR00507">
    <property type="entry name" value="N12N6MTFRASE"/>
</dbReference>
<feature type="domain" description="DNA methylase adenine-specific" evidence="9">
    <location>
        <begin position="162"/>
        <end position="485"/>
    </location>
</feature>
<keyword evidence="12" id="KW-1185">Reference proteome</keyword>
<dbReference type="InterPro" id="IPR004546">
    <property type="entry name" value="Restrct_endonuc_T1M"/>
</dbReference>
<evidence type="ECO:0000256" key="5">
    <source>
        <dbReference type="ARBA" id="ARBA00022691"/>
    </source>
</evidence>
<evidence type="ECO:0000256" key="8">
    <source>
        <dbReference type="SAM" id="Coils"/>
    </source>
</evidence>
<dbReference type="NCBIfam" id="TIGR00497">
    <property type="entry name" value="hsdM"/>
    <property type="match status" value="1"/>
</dbReference>
<protein>
    <recommendedName>
        <fullName evidence="2">site-specific DNA-methyltransferase (adenine-specific)</fullName>
        <ecNumber evidence="2">2.1.1.72</ecNumber>
    </recommendedName>
</protein>
<dbReference type="InterPro" id="IPR029063">
    <property type="entry name" value="SAM-dependent_MTases_sf"/>
</dbReference>
<evidence type="ECO:0000256" key="4">
    <source>
        <dbReference type="ARBA" id="ARBA00022679"/>
    </source>
</evidence>
<gene>
    <name evidence="11" type="ORF">C7384_10441</name>
</gene>
<dbReference type="PANTHER" id="PTHR42933:SF1">
    <property type="entry name" value="SITE-SPECIFIC DNA-METHYLTRANSFERASE (ADENINE-SPECIFIC)"/>
    <property type="match status" value="1"/>
</dbReference>
<keyword evidence="6" id="KW-0680">Restriction system</keyword>
<evidence type="ECO:0000256" key="3">
    <source>
        <dbReference type="ARBA" id="ARBA00022603"/>
    </source>
</evidence>
<dbReference type="Gene3D" id="3.40.50.150">
    <property type="entry name" value="Vaccinia Virus protein VP39"/>
    <property type="match status" value="1"/>
</dbReference>
<dbReference type="OrthoDB" id="9814572at2"/>
<dbReference type="GO" id="GO:0009007">
    <property type="term" value="F:site-specific DNA-methyltransferase (adenine-specific) activity"/>
    <property type="evidence" value="ECO:0007669"/>
    <property type="project" value="UniProtKB-EC"/>
</dbReference>
<comment type="catalytic activity">
    <reaction evidence="7">
        <text>a 2'-deoxyadenosine in DNA + S-adenosyl-L-methionine = an N(6)-methyl-2'-deoxyadenosine in DNA + S-adenosyl-L-homocysteine + H(+)</text>
        <dbReference type="Rhea" id="RHEA:15197"/>
        <dbReference type="Rhea" id="RHEA-COMP:12418"/>
        <dbReference type="Rhea" id="RHEA-COMP:12419"/>
        <dbReference type="ChEBI" id="CHEBI:15378"/>
        <dbReference type="ChEBI" id="CHEBI:57856"/>
        <dbReference type="ChEBI" id="CHEBI:59789"/>
        <dbReference type="ChEBI" id="CHEBI:90615"/>
        <dbReference type="ChEBI" id="CHEBI:90616"/>
        <dbReference type="EC" id="2.1.1.72"/>
    </reaction>
</comment>
<keyword evidence="5" id="KW-0949">S-adenosyl-L-methionine</keyword>
<reference evidence="11 12" key="1">
    <citation type="submission" date="2018-04" db="EMBL/GenBank/DDBJ databases">
        <title>Genomic Encyclopedia of Type Strains, Phase IV (KMG-IV): sequencing the most valuable type-strain genomes for metagenomic binning, comparative biology and taxonomic classification.</title>
        <authorList>
            <person name="Goeker M."/>
        </authorList>
    </citation>
    <scope>NUCLEOTIDE SEQUENCE [LARGE SCALE GENOMIC DNA]</scope>
    <source>
        <strain evidence="11 12">DSM 28795</strain>
    </source>
</reference>
<keyword evidence="4" id="KW-0808">Transferase</keyword>
<dbReference type="GO" id="GO:0009307">
    <property type="term" value="P:DNA restriction-modification system"/>
    <property type="evidence" value="ECO:0007669"/>
    <property type="project" value="UniProtKB-KW"/>
</dbReference>
<evidence type="ECO:0000256" key="1">
    <source>
        <dbReference type="ARBA" id="ARBA00006594"/>
    </source>
</evidence>
<evidence type="ECO:0000313" key="11">
    <source>
        <dbReference type="EMBL" id="PVY84297.1"/>
    </source>
</evidence>